<evidence type="ECO:0000313" key="2">
    <source>
        <dbReference type="Proteomes" id="UP001054945"/>
    </source>
</evidence>
<dbReference type="EMBL" id="BPLR01008698">
    <property type="protein sequence ID" value="GIY26550.1"/>
    <property type="molecule type" value="Genomic_DNA"/>
</dbReference>
<accession>A0AAV4RXS7</accession>
<organism evidence="1 2">
    <name type="scientific">Caerostris extrusa</name>
    <name type="common">Bark spider</name>
    <name type="synonym">Caerostris bankana</name>
    <dbReference type="NCBI Taxonomy" id="172846"/>
    <lineage>
        <taxon>Eukaryota</taxon>
        <taxon>Metazoa</taxon>
        <taxon>Ecdysozoa</taxon>
        <taxon>Arthropoda</taxon>
        <taxon>Chelicerata</taxon>
        <taxon>Arachnida</taxon>
        <taxon>Araneae</taxon>
        <taxon>Araneomorphae</taxon>
        <taxon>Entelegynae</taxon>
        <taxon>Araneoidea</taxon>
        <taxon>Araneidae</taxon>
        <taxon>Caerostris</taxon>
    </lineage>
</organism>
<name>A0AAV4RXS7_CAEEX</name>
<evidence type="ECO:0000313" key="1">
    <source>
        <dbReference type="EMBL" id="GIY26550.1"/>
    </source>
</evidence>
<proteinExistence type="predicted"/>
<sequence>MEFPDVSKLHIGFPSPTASWPLSFSTGLWPAWGTKIADYNRPLLIRPQLARCYAGVTLEERTLSLHFILLED</sequence>
<comment type="caution">
    <text evidence="1">The sequence shown here is derived from an EMBL/GenBank/DDBJ whole genome shotgun (WGS) entry which is preliminary data.</text>
</comment>
<dbReference type="AlphaFoldDB" id="A0AAV4RXS7"/>
<gene>
    <name evidence="1" type="ORF">CEXT_736561</name>
</gene>
<keyword evidence="2" id="KW-1185">Reference proteome</keyword>
<protein>
    <submittedName>
        <fullName evidence="1">Uncharacterized protein</fullName>
    </submittedName>
</protein>
<dbReference type="Proteomes" id="UP001054945">
    <property type="component" value="Unassembled WGS sequence"/>
</dbReference>
<reference evidence="1 2" key="1">
    <citation type="submission" date="2021-06" db="EMBL/GenBank/DDBJ databases">
        <title>Caerostris extrusa draft genome.</title>
        <authorList>
            <person name="Kono N."/>
            <person name="Arakawa K."/>
        </authorList>
    </citation>
    <scope>NUCLEOTIDE SEQUENCE [LARGE SCALE GENOMIC DNA]</scope>
</reference>